<dbReference type="PANTHER" id="PTHR32361">
    <property type="entry name" value="FERRIC/CUPRIC REDUCTASE TRANSMEMBRANE COMPONENT"/>
    <property type="match status" value="1"/>
</dbReference>
<evidence type="ECO:0000256" key="1">
    <source>
        <dbReference type="ARBA" id="ARBA00004141"/>
    </source>
</evidence>
<dbReference type="GO" id="GO:0000293">
    <property type="term" value="F:ferric-chelate reductase activity"/>
    <property type="evidence" value="ECO:0007669"/>
    <property type="project" value="UniProtKB-ARBA"/>
</dbReference>
<comment type="caution">
    <text evidence="12">The sequence shown here is derived from an EMBL/GenBank/DDBJ whole genome shotgun (WGS) entry which is preliminary data.</text>
</comment>
<dbReference type="Pfam" id="PF08030">
    <property type="entry name" value="NAD_binding_6"/>
    <property type="match status" value="1"/>
</dbReference>
<evidence type="ECO:0000256" key="6">
    <source>
        <dbReference type="ARBA" id="ARBA00022989"/>
    </source>
</evidence>
<dbReference type="InterPro" id="IPR039261">
    <property type="entry name" value="FNR_nucleotide-bd"/>
</dbReference>
<feature type="transmembrane region" description="Helical" evidence="10">
    <location>
        <begin position="263"/>
        <end position="281"/>
    </location>
</feature>
<dbReference type="SUPFAM" id="SSF52343">
    <property type="entry name" value="Ferredoxin reductase-like, C-terminal NADP-linked domain"/>
    <property type="match status" value="1"/>
</dbReference>
<keyword evidence="3" id="KW-0813">Transport</keyword>
<accession>A0A2B7Z581</accession>
<evidence type="ECO:0000256" key="10">
    <source>
        <dbReference type="SAM" id="Phobius"/>
    </source>
</evidence>
<dbReference type="Gene3D" id="3.40.50.80">
    <property type="entry name" value="Nucleotide-binding domain of ferredoxin-NADP reductase (FNR) module"/>
    <property type="match status" value="1"/>
</dbReference>
<dbReference type="EMBL" id="PDNA01000001">
    <property type="protein sequence ID" value="PGH28288.1"/>
    <property type="molecule type" value="Genomic_DNA"/>
</dbReference>
<dbReference type="InterPro" id="IPR013130">
    <property type="entry name" value="Fe3_Rdtase_TM_dom"/>
</dbReference>
<keyword evidence="6 10" id="KW-1133">Transmembrane helix</keyword>
<reference evidence="12 13" key="1">
    <citation type="submission" date="2017-10" db="EMBL/GenBank/DDBJ databases">
        <title>Comparative genomics in systemic dimorphic fungi from Ajellomycetaceae.</title>
        <authorList>
            <person name="Munoz J.F."/>
            <person name="Mcewen J.G."/>
            <person name="Clay O.K."/>
            <person name="Cuomo C.A."/>
        </authorList>
    </citation>
    <scope>NUCLEOTIDE SEQUENCE [LARGE SCALE GENOMIC DNA]</scope>
    <source>
        <strain evidence="12 13">UAMH7299</strain>
    </source>
</reference>
<proteinExistence type="inferred from homology"/>
<keyword evidence="4 10" id="KW-0812">Transmembrane</keyword>
<feature type="domain" description="FAD-binding FR-type" evidence="11">
    <location>
        <begin position="318"/>
        <end position="461"/>
    </location>
</feature>
<dbReference type="PROSITE" id="PS51384">
    <property type="entry name" value="FAD_FR"/>
    <property type="match status" value="1"/>
</dbReference>
<evidence type="ECO:0000256" key="9">
    <source>
        <dbReference type="ARBA" id="ARBA00023136"/>
    </source>
</evidence>
<comment type="similarity">
    <text evidence="2">Belongs to the ferric reductase (FRE) family.</text>
</comment>
<dbReference type="Proteomes" id="UP000224634">
    <property type="component" value="Unassembled WGS sequence"/>
</dbReference>
<evidence type="ECO:0000256" key="2">
    <source>
        <dbReference type="ARBA" id="ARBA00006278"/>
    </source>
</evidence>
<dbReference type="PANTHER" id="PTHR32361:SF12">
    <property type="entry name" value="PUTATIVE (AFU_ORTHOLOGUE AFUA_1G14340)-RELATED"/>
    <property type="match status" value="1"/>
</dbReference>
<dbReference type="GO" id="GO:0015677">
    <property type="term" value="P:copper ion import"/>
    <property type="evidence" value="ECO:0007669"/>
    <property type="project" value="TreeGrafter"/>
</dbReference>
<sequence>MATHEVDPSKSATYISDYTRGLTGVNVPFDNLITQILCASVGAVAVLVLLGRFAQRGHTYLRLVTTVASTARQQRFWSFEGSKVWANIKRHVLYAPLGRKRHNREIQISSAINVGTLPSRFHLVLITLYVASNIAYCSILNYKANHVDALVAELRGRSGNLAVINMVPLFILAGRNNPLIPLLHVSFDTYNLIHRWMGRIVVIESIVHTIAWLVNAVRGGGWEKTWYALRIDPFFTWGLVSTIAMAFLFLHSPSPIRHAFYETFLHLHQLAAMIAVVGLYLHLDIDKLPQLPWLQFVIAMWGFDRVARFARLAYLNVSRRHGLTKVVVKALPGEASRVTFYLPRNVRIPPGSHVYAYLPRISLWMSHPFSVAWVEKGDYAIPEGPISPSSSTTTESSFKKKDFAVLEKNSDRDFEPTCVSLIVGARTGMTRQLYNAASACPNETLETTGFIEGPYSSHPTSFASYGTVILFSGGAGITHHMMHVRQLLESAIEGSVSTRRIYLIWSVRTSEHLVWVREFMDQILRMPNRRDMLVTKLFVSKPRSTHEVSSPSETLQMFPGRCRPDVVLEEVLPTRVGATAVSVCGPGAFADEVRASVRRRLAKGIAIDFVEEAFTW</sequence>
<gene>
    <name evidence="12" type="ORF">AJ80_00179</name>
</gene>
<dbReference type="OrthoDB" id="4494341at2759"/>
<evidence type="ECO:0000313" key="13">
    <source>
        <dbReference type="Proteomes" id="UP000224634"/>
    </source>
</evidence>
<evidence type="ECO:0000256" key="3">
    <source>
        <dbReference type="ARBA" id="ARBA00022448"/>
    </source>
</evidence>
<protein>
    <recommendedName>
        <fullName evidence="11">FAD-binding FR-type domain-containing protein</fullName>
    </recommendedName>
</protein>
<dbReference type="GO" id="GO:0006879">
    <property type="term" value="P:intracellular iron ion homeostasis"/>
    <property type="evidence" value="ECO:0007669"/>
    <property type="project" value="TreeGrafter"/>
</dbReference>
<keyword evidence="7" id="KW-0560">Oxidoreductase</keyword>
<dbReference type="Pfam" id="PF08022">
    <property type="entry name" value="FAD_binding_8"/>
    <property type="match status" value="1"/>
</dbReference>
<comment type="subcellular location">
    <subcellularLocation>
        <location evidence="1">Membrane</location>
        <topology evidence="1">Multi-pass membrane protein</topology>
    </subcellularLocation>
</comment>
<dbReference type="InterPro" id="IPR013112">
    <property type="entry name" value="FAD-bd_8"/>
</dbReference>
<keyword evidence="5" id="KW-0249">Electron transport</keyword>
<dbReference type="InterPro" id="IPR013121">
    <property type="entry name" value="Fe_red_NAD-bd_6"/>
</dbReference>
<keyword evidence="9 10" id="KW-0472">Membrane</keyword>
<evidence type="ECO:0000256" key="8">
    <source>
        <dbReference type="ARBA" id="ARBA00023065"/>
    </source>
</evidence>
<dbReference type="GO" id="GO:0005886">
    <property type="term" value="C:plasma membrane"/>
    <property type="evidence" value="ECO:0007669"/>
    <property type="project" value="TreeGrafter"/>
</dbReference>
<evidence type="ECO:0000259" key="11">
    <source>
        <dbReference type="PROSITE" id="PS51384"/>
    </source>
</evidence>
<dbReference type="STRING" id="1447883.A0A2B7Z581"/>
<feature type="transmembrane region" description="Helical" evidence="10">
    <location>
        <begin position="196"/>
        <end position="214"/>
    </location>
</feature>
<dbReference type="AlphaFoldDB" id="A0A2B7Z581"/>
<dbReference type="CDD" id="cd06186">
    <property type="entry name" value="NOX_Duox_like_FAD_NADP"/>
    <property type="match status" value="1"/>
</dbReference>
<name>A0A2B7Z581_POLH7</name>
<evidence type="ECO:0000256" key="7">
    <source>
        <dbReference type="ARBA" id="ARBA00023002"/>
    </source>
</evidence>
<feature type="transmembrane region" description="Helical" evidence="10">
    <location>
        <begin position="234"/>
        <end position="251"/>
    </location>
</feature>
<dbReference type="InterPro" id="IPR017927">
    <property type="entry name" value="FAD-bd_FR_type"/>
</dbReference>
<dbReference type="SFLD" id="SFLDG01168">
    <property type="entry name" value="Ferric_reductase_subgroup_(FRE"/>
    <property type="match status" value="1"/>
</dbReference>
<dbReference type="InterPro" id="IPR051410">
    <property type="entry name" value="Ferric/Cupric_Reductase"/>
</dbReference>
<keyword evidence="13" id="KW-1185">Reference proteome</keyword>
<organism evidence="12 13">
    <name type="scientific">Polytolypa hystricis (strain UAMH7299)</name>
    <dbReference type="NCBI Taxonomy" id="1447883"/>
    <lineage>
        <taxon>Eukaryota</taxon>
        <taxon>Fungi</taxon>
        <taxon>Dikarya</taxon>
        <taxon>Ascomycota</taxon>
        <taxon>Pezizomycotina</taxon>
        <taxon>Eurotiomycetes</taxon>
        <taxon>Eurotiomycetidae</taxon>
        <taxon>Onygenales</taxon>
        <taxon>Onygenales incertae sedis</taxon>
        <taxon>Polytolypa</taxon>
    </lineage>
</organism>
<dbReference type="SFLD" id="SFLDS00052">
    <property type="entry name" value="Ferric_Reductase_Domain"/>
    <property type="match status" value="1"/>
</dbReference>
<evidence type="ECO:0000256" key="5">
    <source>
        <dbReference type="ARBA" id="ARBA00022982"/>
    </source>
</evidence>
<feature type="transmembrane region" description="Helical" evidence="10">
    <location>
        <begin position="32"/>
        <end position="53"/>
    </location>
</feature>
<evidence type="ECO:0000256" key="4">
    <source>
        <dbReference type="ARBA" id="ARBA00022692"/>
    </source>
</evidence>
<keyword evidence="8" id="KW-0406">Ion transport</keyword>
<evidence type="ECO:0000313" key="12">
    <source>
        <dbReference type="EMBL" id="PGH28288.1"/>
    </source>
</evidence>
<dbReference type="GO" id="GO:0006826">
    <property type="term" value="P:iron ion transport"/>
    <property type="evidence" value="ECO:0007669"/>
    <property type="project" value="TreeGrafter"/>
</dbReference>
<dbReference type="Pfam" id="PF01794">
    <property type="entry name" value="Ferric_reduct"/>
    <property type="match status" value="1"/>
</dbReference>